<evidence type="ECO:0000313" key="3">
    <source>
        <dbReference type="Proteomes" id="UP000245383"/>
    </source>
</evidence>
<evidence type="ECO:0000256" key="1">
    <source>
        <dbReference type="SAM" id="MobiDB-lite"/>
    </source>
</evidence>
<proteinExistence type="predicted"/>
<protein>
    <submittedName>
        <fullName evidence="2">Uncharacterized protein</fullName>
    </submittedName>
</protein>
<feature type="compositionally biased region" description="Basic and acidic residues" evidence="1">
    <location>
        <begin position="1"/>
        <end position="28"/>
    </location>
</feature>
<dbReference type="EMBL" id="MBFR01000573">
    <property type="protein sequence ID" value="PVU87003.1"/>
    <property type="molecule type" value="Genomic_DNA"/>
</dbReference>
<dbReference type="OrthoDB" id="5590007at2759"/>
<feature type="region of interest" description="Disordered" evidence="1">
    <location>
        <begin position="1"/>
        <end position="95"/>
    </location>
</feature>
<accession>A0A2T9Y3W7</accession>
<feature type="compositionally biased region" description="Basic and acidic residues" evidence="1">
    <location>
        <begin position="77"/>
        <end position="95"/>
    </location>
</feature>
<organism evidence="2 3">
    <name type="scientific">Smittium simulii</name>
    <dbReference type="NCBI Taxonomy" id="133385"/>
    <lineage>
        <taxon>Eukaryota</taxon>
        <taxon>Fungi</taxon>
        <taxon>Fungi incertae sedis</taxon>
        <taxon>Zoopagomycota</taxon>
        <taxon>Kickxellomycotina</taxon>
        <taxon>Harpellomycetes</taxon>
        <taxon>Harpellales</taxon>
        <taxon>Legeriomycetaceae</taxon>
        <taxon>Smittium</taxon>
    </lineage>
</organism>
<feature type="compositionally biased region" description="Basic residues" evidence="1">
    <location>
        <begin position="67"/>
        <end position="76"/>
    </location>
</feature>
<sequence length="277" mass="31872">MTQITFEKEKPPKAKLREERLSKMETDTTKPTPPKKLVAPKGKPKGATITTKNSRESGSKNSNAKKSASKPKPKKPAQKEKAVAFAKERKNPRQEDNLHYIKKTLQRKSVRAKKIEQYIFKIQQKFLDISEKQAEERAIKIPNKIKKIIDNGKIRIINSDKNLGPVAVYTQYLPPPSFKPDLYLQEGYGTIFPKFYILMKLHKDSVSFRPIPGATDWVTTNFSNVLAVKLLQYKNEYCNKNSFNLIPKYEKTIISNDYTYDTSDFVIIYLSINLNPL</sequence>
<gene>
    <name evidence="2" type="ORF">BB561_006486</name>
</gene>
<dbReference type="Proteomes" id="UP000245383">
    <property type="component" value="Unassembled WGS sequence"/>
</dbReference>
<comment type="caution">
    <text evidence="2">The sequence shown here is derived from an EMBL/GenBank/DDBJ whole genome shotgun (WGS) entry which is preliminary data.</text>
</comment>
<evidence type="ECO:0000313" key="2">
    <source>
        <dbReference type="EMBL" id="PVU87003.1"/>
    </source>
</evidence>
<keyword evidence="3" id="KW-1185">Reference proteome</keyword>
<reference evidence="2 3" key="1">
    <citation type="journal article" date="2018" name="MBio">
        <title>Comparative Genomics Reveals the Core Gene Toolbox for the Fungus-Insect Symbiosis.</title>
        <authorList>
            <person name="Wang Y."/>
            <person name="Stata M."/>
            <person name="Wang W."/>
            <person name="Stajich J.E."/>
            <person name="White M.M."/>
            <person name="Moncalvo J.M."/>
        </authorList>
    </citation>
    <scope>NUCLEOTIDE SEQUENCE [LARGE SCALE GENOMIC DNA]</scope>
    <source>
        <strain evidence="2 3">SWE-8-4</strain>
    </source>
</reference>
<dbReference type="AlphaFoldDB" id="A0A2T9Y3W7"/>
<name>A0A2T9Y3W7_9FUNG</name>